<evidence type="ECO:0000256" key="2">
    <source>
        <dbReference type="SAM" id="Phobius"/>
    </source>
</evidence>
<feature type="compositionally biased region" description="Basic and acidic residues" evidence="1">
    <location>
        <begin position="401"/>
        <end position="424"/>
    </location>
</feature>
<comment type="caution">
    <text evidence="3">The sequence shown here is derived from an EMBL/GenBank/DDBJ whole genome shotgun (WGS) entry which is preliminary data.</text>
</comment>
<feature type="region of interest" description="Disordered" evidence="1">
    <location>
        <begin position="263"/>
        <end position="282"/>
    </location>
</feature>
<evidence type="ECO:0008006" key="5">
    <source>
        <dbReference type="Google" id="ProtNLM"/>
    </source>
</evidence>
<feature type="region of interest" description="Disordered" evidence="1">
    <location>
        <begin position="187"/>
        <end position="226"/>
    </location>
</feature>
<dbReference type="InterPro" id="IPR013783">
    <property type="entry name" value="Ig-like_fold"/>
</dbReference>
<name>A0AAD9UJ87_RIDPI</name>
<feature type="compositionally biased region" description="Basic and acidic residues" evidence="1">
    <location>
        <begin position="187"/>
        <end position="208"/>
    </location>
</feature>
<protein>
    <recommendedName>
        <fullName evidence="5">Ig-like domain-containing protein</fullName>
    </recommendedName>
</protein>
<dbReference type="Gene3D" id="2.60.40.10">
    <property type="entry name" value="Immunoglobulins"/>
    <property type="match status" value="1"/>
</dbReference>
<accession>A0AAD9UJ87</accession>
<keyword evidence="2" id="KW-0812">Transmembrane</keyword>
<proteinExistence type="predicted"/>
<feature type="region of interest" description="Disordered" evidence="1">
    <location>
        <begin position="298"/>
        <end position="452"/>
    </location>
</feature>
<keyword evidence="2" id="KW-1133">Transmembrane helix</keyword>
<keyword evidence="4" id="KW-1185">Reference proteome</keyword>
<evidence type="ECO:0000313" key="4">
    <source>
        <dbReference type="Proteomes" id="UP001209878"/>
    </source>
</evidence>
<feature type="transmembrane region" description="Helical" evidence="2">
    <location>
        <begin position="146"/>
        <end position="169"/>
    </location>
</feature>
<reference evidence="3" key="1">
    <citation type="journal article" date="2023" name="Mol. Biol. Evol.">
        <title>Third-Generation Sequencing Reveals the Adaptive Role of the Epigenome in Three Deep-Sea Polychaetes.</title>
        <authorList>
            <person name="Perez M."/>
            <person name="Aroh O."/>
            <person name="Sun Y."/>
            <person name="Lan Y."/>
            <person name="Juniper S.K."/>
            <person name="Young C.R."/>
            <person name="Angers B."/>
            <person name="Qian P.Y."/>
        </authorList>
    </citation>
    <scope>NUCLEOTIDE SEQUENCE</scope>
    <source>
        <strain evidence="3">R07B-5</strain>
    </source>
</reference>
<feature type="compositionally biased region" description="Polar residues" evidence="1">
    <location>
        <begin position="345"/>
        <end position="368"/>
    </location>
</feature>
<dbReference type="Proteomes" id="UP001209878">
    <property type="component" value="Unassembled WGS sequence"/>
</dbReference>
<evidence type="ECO:0000256" key="1">
    <source>
        <dbReference type="SAM" id="MobiDB-lite"/>
    </source>
</evidence>
<feature type="compositionally biased region" description="Basic and acidic residues" evidence="1">
    <location>
        <begin position="320"/>
        <end position="333"/>
    </location>
</feature>
<dbReference type="SUPFAM" id="SSF48726">
    <property type="entry name" value="Immunoglobulin"/>
    <property type="match status" value="1"/>
</dbReference>
<evidence type="ECO:0000313" key="3">
    <source>
        <dbReference type="EMBL" id="KAK2191573.1"/>
    </source>
</evidence>
<gene>
    <name evidence="3" type="ORF">NP493_51g05067</name>
</gene>
<dbReference type="EMBL" id="JAODUO010000050">
    <property type="protein sequence ID" value="KAK2191573.1"/>
    <property type="molecule type" value="Genomic_DNA"/>
</dbReference>
<dbReference type="AlphaFoldDB" id="A0AAD9UJ87"/>
<organism evidence="3 4">
    <name type="scientific">Ridgeia piscesae</name>
    <name type="common">Tubeworm</name>
    <dbReference type="NCBI Taxonomy" id="27915"/>
    <lineage>
        <taxon>Eukaryota</taxon>
        <taxon>Metazoa</taxon>
        <taxon>Spiralia</taxon>
        <taxon>Lophotrochozoa</taxon>
        <taxon>Annelida</taxon>
        <taxon>Polychaeta</taxon>
        <taxon>Sedentaria</taxon>
        <taxon>Canalipalpata</taxon>
        <taxon>Sabellida</taxon>
        <taxon>Siboglinidae</taxon>
        <taxon>Ridgeia</taxon>
    </lineage>
</organism>
<keyword evidence="2" id="KW-0472">Membrane</keyword>
<sequence length="452" mass="49871">MTQPLKMSAGKDPVRKPHSSAIITCVKDPTRSGNNVIWTRRTGELTIAIGFNNFLDHHIRDARYTLSTNKKFSYTLTIRDLSLTDTAIIGCQLQDGATAPVNHSLVVCEDPSSASCKCLLKTGYLTPVCFEEPPSMKSVRANYQRTIYGLTACLVIVILFGIVMALFVARDCMTALNAKRKREMAKLRENGDAMTSRGDRQALSRDSESEISDTAPAPAEAAPVNRGRPVNQYAHLLSTQTHQNPAFSPDEPAASARLQRYDDGQSRYEEVDDSWQSRTKSPPIYNTVVADVEVNAGARPKTNGHANKPSPLVLNARTAGDTRDKYSPNRPRDQNPSPYQRPYPSASTKSPGSASYNTGNHTPRSAQPSPRYPASAHAPRAGSETSPRGYPGPVRNVYTEPLRDRNSNERWRGREADAQPKRLDFVYGHAQPQPDVDDDDTGPYIDQKDMIV</sequence>
<dbReference type="InterPro" id="IPR036179">
    <property type="entry name" value="Ig-like_dom_sf"/>
</dbReference>